<keyword evidence="1" id="KW-0732">Signal</keyword>
<evidence type="ECO:0000313" key="4">
    <source>
        <dbReference type="Proteomes" id="UP001167796"/>
    </source>
</evidence>
<dbReference type="Gene3D" id="2.170.130.10">
    <property type="entry name" value="TonB-dependent receptor, plug domain"/>
    <property type="match status" value="1"/>
</dbReference>
<name>A0ABT9A839_9BACT</name>
<feature type="chain" id="PRO_5047296346" evidence="1">
    <location>
        <begin position="29"/>
        <end position="1018"/>
    </location>
</feature>
<dbReference type="Proteomes" id="UP001167796">
    <property type="component" value="Unassembled WGS sequence"/>
</dbReference>
<keyword evidence="4" id="KW-1185">Reference proteome</keyword>
<feature type="domain" description="TonB-dependent receptor plug" evidence="2">
    <location>
        <begin position="150"/>
        <end position="243"/>
    </location>
</feature>
<dbReference type="Pfam" id="PF07715">
    <property type="entry name" value="Plug"/>
    <property type="match status" value="1"/>
</dbReference>
<accession>A0ABT9A839</accession>
<dbReference type="NCBIfam" id="TIGR04056">
    <property type="entry name" value="OMP_RagA_SusC"/>
    <property type="match status" value="1"/>
</dbReference>
<dbReference type="RefSeq" id="WP_305010205.1">
    <property type="nucleotide sequence ID" value="NZ_JAUQSX010000001.1"/>
</dbReference>
<organism evidence="3 4">
    <name type="scientific">Hymenobacter mellowenesis</name>
    <dbReference type="NCBI Taxonomy" id="3063995"/>
    <lineage>
        <taxon>Bacteria</taxon>
        <taxon>Pseudomonadati</taxon>
        <taxon>Bacteroidota</taxon>
        <taxon>Cytophagia</taxon>
        <taxon>Cytophagales</taxon>
        <taxon>Hymenobacteraceae</taxon>
        <taxon>Hymenobacter</taxon>
    </lineage>
</organism>
<evidence type="ECO:0000259" key="2">
    <source>
        <dbReference type="Pfam" id="PF07715"/>
    </source>
</evidence>
<feature type="signal peptide" evidence="1">
    <location>
        <begin position="1"/>
        <end position="28"/>
    </location>
</feature>
<dbReference type="InterPro" id="IPR023996">
    <property type="entry name" value="TonB-dep_OMP_SusC/RagA"/>
</dbReference>
<dbReference type="SUPFAM" id="SSF56935">
    <property type="entry name" value="Porins"/>
    <property type="match status" value="1"/>
</dbReference>
<sequence>MRKPVPSPGLPRLLLLAAGLTGTHAALAQTLPTEIAPPPAVTTPAAPEPEPVSTMFIPSVTDENTEPLRGVKVANASGSLSAVTDSVGQVRMDAPQGEVLILSIDGSEVRRFVVGTSLRPIILLDTKHPAVARLKPVQLLNSTAIRPDLTAASTQTIYYNDLQKLPVTSFLTALTGRVAGLQTFSFSGQPGNDIVGASLLGQSPTVVIDGIVRPIYAFDLEEIESVTVLKDALSSAMLGVRNSNAGVLNVTTRRGTPGQPRISFTVQSAIQQPLKLPQALDSYNYATLYNEARVNDGLAPLYTARDLELYQNGQDPIGHPNVNWRDQVLKKSSQLNRYTFSASGGNKYAKYFVSVEHLNQSGLLKTSDINKYNTSNDYKSYTLRSNVDLQLNKKLSAGVHLLGRILDSNDSGAGISSVLSSIVNTPANAYPVYNANGSYGGTQQFQNNIQAQAIGSGYRENYRRDVIADFYLKRSLDELTPGLWARATGSYYASLSENIARNKAYATFLQTTPATGEPTYQQFGANGDQANGNGIANQNNTTYLEAALGYDRQLGAHGLNAIVLGSRQAFTQDSDLPYTTQGISGRASYNYQGKYVAEFAFGLNGTNRFPDDGAFRYGFFPAGGLAWNISREDFMKSQQWLSYLKLYGSYGLTGNDVPSYFTYLQTYFDTSGPYFGTSAGQASGISEQVLANVNRTWEKAQKLSVGVQGAVLDNHLGFTLEYYNSKYYDLLQQRGLSTSLIGQQYPDENIGQNRNYGFTGQLTYQQSFGKLSLLMAGNVGVQQSKVLFADEVYRPYPWMRRTGQRIGQSFGYIADGLFQSAAEIAGSATTVGYRPQPGDIKYKDLNGDGVIDQLDQAVIGNTQPTVPFGASLSLRYGSFDFSVLAQGVLNRTVYLSGGSEYAFQNGGFGGAFEQHLDRWTPDNPNATYPRLGLGANPNNQAVSSYWVHDNNYLRIKNVELGYTLPLGLSSKARLQSVRLFASATNLLTFSQYDRIDPEVFNNAYPQQRLLNLGLNIKL</sequence>
<keyword evidence="3" id="KW-0675">Receptor</keyword>
<proteinExistence type="predicted"/>
<comment type="caution">
    <text evidence="3">The sequence shown here is derived from an EMBL/GenBank/DDBJ whole genome shotgun (WGS) entry which is preliminary data.</text>
</comment>
<dbReference type="EMBL" id="JAUQSX010000001">
    <property type="protein sequence ID" value="MDO7845524.1"/>
    <property type="molecule type" value="Genomic_DNA"/>
</dbReference>
<evidence type="ECO:0000256" key="1">
    <source>
        <dbReference type="SAM" id="SignalP"/>
    </source>
</evidence>
<dbReference type="InterPro" id="IPR012910">
    <property type="entry name" value="Plug_dom"/>
</dbReference>
<reference evidence="3" key="1">
    <citation type="submission" date="2023-07" db="EMBL/GenBank/DDBJ databases">
        <authorList>
            <person name="Kim M.K."/>
        </authorList>
    </citation>
    <scope>NUCLEOTIDE SEQUENCE</scope>
    <source>
        <strain evidence="3">M29</strain>
    </source>
</reference>
<gene>
    <name evidence="3" type="ORF">Q5H92_04080</name>
</gene>
<protein>
    <submittedName>
        <fullName evidence="3">TonB-dependent receptor</fullName>
    </submittedName>
</protein>
<evidence type="ECO:0000313" key="3">
    <source>
        <dbReference type="EMBL" id="MDO7845524.1"/>
    </source>
</evidence>
<dbReference type="InterPro" id="IPR037066">
    <property type="entry name" value="Plug_dom_sf"/>
</dbReference>